<protein>
    <submittedName>
        <fullName evidence="7">BamA/TamA family outer membrane protein</fullName>
    </submittedName>
</protein>
<comment type="subcellular location">
    <subcellularLocation>
        <location evidence="1">Membrane</location>
    </subcellularLocation>
</comment>
<evidence type="ECO:0000313" key="8">
    <source>
        <dbReference type="Proteomes" id="UP001250656"/>
    </source>
</evidence>
<comment type="caution">
    <text evidence="7">The sequence shown here is derived from an EMBL/GenBank/DDBJ whole genome shotgun (WGS) entry which is preliminary data.</text>
</comment>
<evidence type="ECO:0000256" key="3">
    <source>
        <dbReference type="ARBA" id="ARBA00022729"/>
    </source>
</evidence>
<keyword evidence="4" id="KW-0472">Membrane</keyword>
<dbReference type="InterPro" id="IPR039910">
    <property type="entry name" value="D15-like"/>
</dbReference>
<evidence type="ECO:0000256" key="1">
    <source>
        <dbReference type="ARBA" id="ARBA00004370"/>
    </source>
</evidence>
<dbReference type="Gene3D" id="2.40.160.50">
    <property type="entry name" value="membrane protein fhac: a member of the omp85/tpsb transporter family"/>
    <property type="match status" value="1"/>
</dbReference>
<dbReference type="Proteomes" id="UP001250656">
    <property type="component" value="Unassembled WGS sequence"/>
</dbReference>
<accession>A0ABU3L6U2</accession>
<organism evidence="7 8">
    <name type="scientific">Pricia mediterranea</name>
    <dbReference type="NCBI Taxonomy" id="3076079"/>
    <lineage>
        <taxon>Bacteria</taxon>
        <taxon>Pseudomonadati</taxon>
        <taxon>Bacteroidota</taxon>
        <taxon>Flavobacteriia</taxon>
        <taxon>Flavobacteriales</taxon>
        <taxon>Flavobacteriaceae</taxon>
        <taxon>Pricia</taxon>
    </lineage>
</organism>
<evidence type="ECO:0000313" key="7">
    <source>
        <dbReference type="EMBL" id="MDT7829380.1"/>
    </source>
</evidence>
<evidence type="ECO:0000256" key="5">
    <source>
        <dbReference type="ARBA" id="ARBA00023237"/>
    </source>
</evidence>
<proteinExistence type="predicted"/>
<dbReference type="InterPro" id="IPR000184">
    <property type="entry name" value="Bac_surfAg_D15"/>
</dbReference>
<dbReference type="PANTHER" id="PTHR12815:SF47">
    <property type="entry name" value="TRANSLOCATION AND ASSEMBLY MODULE SUBUNIT TAMA"/>
    <property type="match status" value="1"/>
</dbReference>
<dbReference type="EMBL" id="JAVTTP010000001">
    <property type="protein sequence ID" value="MDT7829380.1"/>
    <property type="molecule type" value="Genomic_DNA"/>
</dbReference>
<evidence type="ECO:0000256" key="4">
    <source>
        <dbReference type="ARBA" id="ARBA00023136"/>
    </source>
</evidence>
<keyword evidence="5" id="KW-0998">Cell outer membrane</keyword>
<dbReference type="Pfam" id="PF01103">
    <property type="entry name" value="Omp85"/>
    <property type="match status" value="1"/>
</dbReference>
<reference evidence="7 8" key="1">
    <citation type="submission" date="2023-09" db="EMBL/GenBank/DDBJ databases">
        <title>Novel taxa isolated from Blanes Bay.</title>
        <authorList>
            <person name="Rey-Velasco X."/>
            <person name="Lucena T."/>
        </authorList>
    </citation>
    <scope>NUCLEOTIDE SEQUENCE [LARGE SCALE GENOMIC DNA]</scope>
    <source>
        <strain evidence="7 8">S334</strain>
    </source>
</reference>
<keyword evidence="2" id="KW-0812">Transmembrane</keyword>
<sequence>MKLRATYNQIWMLFIVVVATSCSVKKFIPKDENLYTGAEIVTTLEEDAEDVNIGGLNAELNTLLRPEPNSKILGMRLGLYYYYKAQRENPGFINKWLNKKIGEEPVYFSDVNPQRVEELILNRMDNRGFFYGQAVSEIDSTEKFAHVQYKVEVPQPYTVETFELEKDSLPIYDELQDLVADTRIDQGDRFDLQLMKFERERIDKALKQRGYYNFNPDFLIFEADTNRYDNKKFDLYLRLKKNVPSRSVIPYAIDSITVHPNYTIDSDTLSTVTDTVNGIYFVQREEFFKPEKLEPYILIEEGQKYDSQTARLTSNRLSSIGSYKFVNIRFNEKDTVANANGNGLLDADIFLSPRTKRSIRAELKAVSKSNGFAGPGLGLSYNNHNFLKGGETFSLSGNFSYETQISGGSDSGLSSIAGGLKADLIIPRLVPFSPSRFKYAVPKTKISLGGDILKRSKLYTLTSVNASFGYTWKANKYVFHELNPISLNYVNLADTTAEFDSILNKNPFLRQSFEQQFIAGMNYSFTYNELVDEDKSLPFFFSTNLDVAGNTLDLATGDSKTVFGLEYAQYAKLDVDFRQYFRWGREQALIARVYAGWGIPYGNSSTLPFVKQFFSGGPYSVRAFKIRSLGPGIFTSENTESTSFFDQSGNLKLEGNLEYRFPIVSYLKGAVFADAGNIWLTSQPEISDDEPQSSVDFNQELFTKGKFGKNWTKELGIGVGFGLRVDIQSFVIRLDLASPVQVPYLPEGERTRTPFFGGGDNNLVWNFAIGYPF</sequence>
<evidence type="ECO:0000256" key="2">
    <source>
        <dbReference type="ARBA" id="ARBA00022692"/>
    </source>
</evidence>
<keyword evidence="3" id="KW-0732">Signal</keyword>
<gene>
    <name evidence="7" type="ORF">RQM65_11940</name>
</gene>
<dbReference type="PANTHER" id="PTHR12815">
    <property type="entry name" value="SORTING AND ASSEMBLY MACHINERY SAMM50 PROTEIN FAMILY MEMBER"/>
    <property type="match status" value="1"/>
</dbReference>
<evidence type="ECO:0000259" key="6">
    <source>
        <dbReference type="Pfam" id="PF01103"/>
    </source>
</evidence>
<name>A0ABU3L6U2_9FLAO</name>
<keyword evidence="8" id="KW-1185">Reference proteome</keyword>
<feature type="domain" description="Bacterial surface antigen (D15)" evidence="6">
    <location>
        <begin position="462"/>
        <end position="745"/>
    </location>
</feature>
<dbReference type="PROSITE" id="PS51257">
    <property type="entry name" value="PROKAR_LIPOPROTEIN"/>
    <property type="match status" value="1"/>
</dbReference>
<dbReference type="RefSeq" id="WP_314015274.1">
    <property type="nucleotide sequence ID" value="NZ_JAVTTP010000001.1"/>
</dbReference>